<dbReference type="EMBL" id="LGPB01000034">
    <property type="protein sequence ID" value="KRG16719.1"/>
    <property type="molecule type" value="Genomic_DNA"/>
</dbReference>
<dbReference type="InterPro" id="IPR034660">
    <property type="entry name" value="DinB/YfiT-like"/>
</dbReference>
<gene>
    <name evidence="1" type="ORF">ACA29_03640</name>
</gene>
<dbReference type="AlphaFoldDB" id="A0A0Q9Y742"/>
<evidence type="ECO:0000313" key="2">
    <source>
        <dbReference type="Proteomes" id="UP000053881"/>
    </source>
</evidence>
<proteinExistence type="predicted"/>
<comment type="caution">
    <text evidence="1">The sequence shown here is derived from an EMBL/GenBank/DDBJ whole genome shotgun (WGS) entry which is preliminary data.</text>
</comment>
<protein>
    <submittedName>
        <fullName evidence="1">Integrase</fullName>
    </submittedName>
</protein>
<dbReference type="SUPFAM" id="SSF109854">
    <property type="entry name" value="DinB/YfiT-like putative metalloenzymes"/>
    <property type="match status" value="1"/>
</dbReference>
<organism evidence="1 2">
    <name type="scientific">Lederbergia galactosidilytica</name>
    <dbReference type="NCBI Taxonomy" id="217031"/>
    <lineage>
        <taxon>Bacteria</taxon>
        <taxon>Bacillati</taxon>
        <taxon>Bacillota</taxon>
        <taxon>Bacilli</taxon>
        <taxon>Bacillales</taxon>
        <taxon>Bacillaceae</taxon>
        <taxon>Lederbergia</taxon>
    </lineage>
</organism>
<dbReference type="Gene3D" id="1.20.120.450">
    <property type="entry name" value="dinb family like domain"/>
    <property type="match status" value="1"/>
</dbReference>
<dbReference type="PATRIC" id="fig|217031.4.peg.1201"/>
<reference evidence="1 2" key="1">
    <citation type="submission" date="2015-06" db="EMBL/GenBank/DDBJ databases">
        <title>Genome sequencing project of Bacillus galactosidilyticus PL133.</title>
        <authorList>
            <person name="Gaiero J."/>
            <person name="Nicol R."/>
            <person name="Habash M."/>
        </authorList>
    </citation>
    <scope>NUCLEOTIDE SEQUENCE [LARGE SCALE GENOMIC DNA]</scope>
    <source>
        <strain evidence="1 2">PL133</strain>
    </source>
</reference>
<sequence>MEAELKTLFLIDLKGDLSLEFSKLVSMMNYTRVMTLEEVKQLTIEEVKQLTKEELDFLYDDDANSIGMLLAHMVAVEKAYQIETFHNRKVTDVEIAELNPALELGGKAREQIRGNTIDFYINALVETRNETIEKFKTLPDEWLFQQTPFWFDQPANNYFKWFHVFEDELNHRGQIRIIKKMLVKKD</sequence>
<dbReference type="Pfam" id="PF04978">
    <property type="entry name" value="MST"/>
    <property type="match status" value="1"/>
</dbReference>
<name>A0A0Q9Y742_9BACI</name>
<dbReference type="Proteomes" id="UP000053881">
    <property type="component" value="Unassembled WGS sequence"/>
</dbReference>
<accession>A0A0Q9Y742</accession>
<evidence type="ECO:0000313" key="1">
    <source>
        <dbReference type="EMBL" id="KRG16719.1"/>
    </source>
</evidence>
<dbReference type="InterPro" id="IPR007061">
    <property type="entry name" value="MST-like"/>
</dbReference>